<dbReference type="PANTHER" id="PTHR28152:SF1">
    <property type="entry name" value="HYDROXYACYL-THIOESTER DEHYDRATASE TYPE 2, MITOCHONDRIAL"/>
    <property type="match status" value="1"/>
</dbReference>
<dbReference type="Gene3D" id="3.10.129.10">
    <property type="entry name" value="Hotdog Thioesterase"/>
    <property type="match status" value="2"/>
</dbReference>
<dbReference type="EMBL" id="JAOVQO010000020">
    <property type="protein sequence ID" value="MCU9850015.1"/>
    <property type="molecule type" value="Genomic_DNA"/>
</dbReference>
<keyword evidence="3" id="KW-1185">Reference proteome</keyword>
<reference evidence="2 3" key="1">
    <citation type="submission" date="2022-10" db="EMBL/GenBank/DDBJ databases">
        <title>Defluviimonas sp. nov., isolated from ocean surface sediments.</title>
        <authorList>
            <person name="He W."/>
            <person name="Wang L."/>
            <person name="Zhang D.-F."/>
        </authorList>
    </citation>
    <scope>NUCLEOTIDE SEQUENCE [LARGE SCALE GENOMIC DNA]</scope>
    <source>
        <strain evidence="2 3">WL0024</strain>
    </source>
</reference>
<dbReference type="Proteomes" id="UP001209535">
    <property type="component" value="Unassembled WGS sequence"/>
</dbReference>
<dbReference type="PANTHER" id="PTHR28152">
    <property type="entry name" value="HYDROXYACYL-THIOESTER DEHYDRATASE TYPE 2, MITOCHONDRIAL"/>
    <property type="match status" value="1"/>
</dbReference>
<feature type="domain" description="FAS1-like dehydratase" evidence="1">
    <location>
        <begin position="79"/>
        <end position="140"/>
    </location>
</feature>
<evidence type="ECO:0000313" key="2">
    <source>
        <dbReference type="EMBL" id="MCU9850015.1"/>
    </source>
</evidence>
<comment type="caution">
    <text evidence="2">The sequence shown here is derived from an EMBL/GenBank/DDBJ whole genome shotgun (WGS) entry which is preliminary data.</text>
</comment>
<dbReference type="InterPro" id="IPR039569">
    <property type="entry name" value="FAS1-like_DH_region"/>
</dbReference>
<dbReference type="RefSeq" id="WP_263339489.1">
    <property type="nucleotide sequence ID" value="NZ_JAOVQO010000020.1"/>
</dbReference>
<dbReference type="InterPro" id="IPR029069">
    <property type="entry name" value="HotDog_dom_sf"/>
</dbReference>
<protein>
    <submittedName>
        <fullName evidence="2">MaoC family dehydratase N-terminal domain-containing protein</fullName>
    </submittedName>
</protein>
<proteinExistence type="predicted"/>
<dbReference type="SUPFAM" id="SSF54637">
    <property type="entry name" value="Thioesterase/thiol ester dehydrase-isomerase"/>
    <property type="match status" value="1"/>
</dbReference>
<organism evidence="2 3">
    <name type="scientific">Albidovulum salinarum</name>
    <dbReference type="NCBI Taxonomy" id="2984153"/>
    <lineage>
        <taxon>Bacteria</taxon>
        <taxon>Pseudomonadati</taxon>
        <taxon>Pseudomonadota</taxon>
        <taxon>Alphaproteobacteria</taxon>
        <taxon>Rhodobacterales</taxon>
        <taxon>Paracoccaceae</taxon>
        <taxon>Albidovulum</taxon>
    </lineage>
</organism>
<dbReference type="Pfam" id="PF13452">
    <property type="entry name" value="FAS1_DH_region"/>
    <property type="match status" value="1"/>
</dbReference>
<dbReference type="InterPro" id="IPR052741">
    <property type="entry name" value="Mitochondrial_HTD2"/>
</dbReference>
<evidence type="ECO:0000259" key="1">
    <source>
        <dbReference type="Pfam" id="PF13452"/>
    </source>
</evidence>
<evidence type="ECO:0000313" key="3">
    <source>
        <dbReference type="Proteomes" id="UP001209535"/>
    </source>
</evidence>
<gene>
    <name evidence="2" type="ORF">OEZ60_18605</name>
</gene>
<sequence length="282" mass="30910">MDRTMDPAILNQWIGRSEIRSDRIRAEPANLMEMTLDRDPALRDGDPLPPLWHWLYFLHSAKLSDLGRDGHPALGGFLPPVALPRRMWAGGRLGFSAPLRIGATATKTSTIKDVALKQGRSGALCFVTVRHEIATVDGPALWEEHDIVYREDPRPGDAAPVPPVDEGGWDVTETVKASEVMLFRYSALTFNGHRIHYDRDYARNVEGHAGLVLHGPLIATMLADLALRQNTGATLRAFEFRAFSPICDGQAFTLNARQQDGTTELAAARPGAGLAMRATATV</sequence>
<name>A0ABT2XE94_9RHOB</name>
<accession>A0ABT2XE94</accession>